<keyword evidence="1" id="KW-0863">Zinc-finger</keyword>
<dbReference type="InterPro" id="IPR013083">
    <property type="entry name" value="Znf_RING/FYVE/PHD"/>
</dbReference>
<accession>A0A6B2LG64</accession>
<name>A0A6B2LG64_9EUKA</name>
<sequence>MIKQTTQNVLSAWDKHHLEREKMRQNRRQPVIKAIEDALHSNPEINPEELFKVISAELPLQVQIQVQIYSLDSFILFVNSYIPHLYIEGGAIKTRTIPAKGEILESVFAWRAESATGSIDELHNYLKKKYNCDFWAFNLGSLEDFLTGNNCQVLEVKTKIVFLPKQPENNNTKEKEDINEENECIICMNALRNVVLVGCGHYCMCITCANSMNDCPVCRHPYKKDQVIKVFST</sequence>
<proteinExistence type="predicted"/>
<reference evidence="3" key="1">
    <citation type="journal article" date="2020" name="J. Eukaryot. Microbiol.">
        <title>De novo Sequencing, Assembly and Annotation of the Transcriptome for the Free-Living Testate Amoeba Arcella intermedia.</title>
        <authorList>
            <person name="Ribeiro G.M."/>
            <person name="Porfirio-Sousa A.L."/>
            <person name="Maurer-Alcala X.X."/>
            <person name="Katz L.A."/>
            <person name="Lahr D.J.G."/>
        </authorList>
    </citation>
    <scope>NUCLEOTIDE SEQUENCE</scope>
</reference>
<dbReference type="Pfam" id="PF13920">
    <property type="entry name" value="zf-C3HC4_3"/>
    <property type="match status" value="1"/>
</dbReference>
<dbReference type="PROSITE" id="PS50089">
    <property type="entry name" value="ZF_RING_2"/>
    <property type="match status" value="1"/>
</dbReference>
<dbReference type="SMART" id="SM00184">
    <property type="entry name" value="RING"/>
    <property type="match status" value="1"/>
</dbReference>
<keyword evidence="1" id="KW-0862">Zinc</keyword>
<dbReference type="PANTHER" id="PTHR14879">
    <property type="entry name" value="CASPASE REGULATOR, RING FINGER DOMAIN-CONTAINING"/>
    <property type="match status" value="1"/>
</dbReference>
<dbReference type="InterPro" id="IPR051728">
    <property type="entry name" value="RING-FYVE_E3_ubiquitin-ligase"/>
</dbReference>
<dbReference type="Gene3D" id="3.30.40.10">
    <property type="entry name" value="Zinc/RING finger domain, C3HC4 (zinc finger)"/>
    <property type="match status" value="1"/>
</dbReference>
<organism evidence="3">
    <name type="scientific">Arcella intermedia</name>
    <dbReference type="NCBI Taxonomy" id="1963864"/>
    <lineage>
        <taxon>Eukaryota</taxon>
        <taxon>Amoebozoa</taxon>
        <taxon>Tubulinea</taxon>
        <taxon>Elardia</taxon>
        <taxon>Arcellinida</taxon>
        <taxon>Sphaerothecina</taxon>
        <taxon>Arcellidae</taxon>
        <taxon>Arcella</taxon>
    </lineage>
</organism>
<evidence type="ECO:0000256" key="1">
    <source>
        <dbReference type="PROSITE-ProRule" id="PRU00175"/>
    </source>
</evidence>
<evidence type="ECO:0000259" key="2">
    <source>
        <dbReference type="PROSITE" id="PS50089"/>
    </source>
</evidence>
<feature type="domain" description="RING-type" evidence="2">
    <location>
        <begin position="184"/>
        <end position="219"/>
    </location>
</feature>
<dbReference type="EMBL" id="GIBP01007067">
    <property type="protein sequence ID" value="NDV36036.1"/>
    <property type="molecule type" value="Transcribed_RNA"/>
</dbReference>
<dbReference type="InterPro" id="IPR001841">
    <property type="entry name" value="Znf_RING"/>
</dbReference>
<dbReference type="SUPFAM" id="SSF57850">
    <property type="entry name" value="RING/U-box"/>
    <property type="match status" value="1"/>
</dbReference>
<dbReference type="AlphaFoldDB" id="A0A6B2LG64"/>
<dbReference type="PANTHER" id="PTHR14879:SF5">
    <property type="entry name" value="RING-TYPE DOMAIN-CONTAINING PROTEIN"/>
    <property type="match status" value="1"/>
</dbReference>
<evidence type="ECO:0000313" key="3">
    <source>
        <dbReference type="EMBL" id="NDV36036.1"/>
    </source>
</evidence>
<protein>
    <recommendedName>
        <fullName evidence="2">RING-type domain-containing protein</fullName>
    </recommendedName>
</protein>
<keyword evidence="1" id="KW-0479">Metal-binding</keyword>
<dbReference type="GO" id="GO:0008270">
    <property type="term" value="F:zinc ion binding"/>
    <property type="evidence" value="ECO:0007669"/>
    <property type="project" value="UniProtKB-KW"/>
</dbReference>